<dbReference type="InterPro" id="IPR019285">
    <property type="entry name" value="DUF2336"/>
</dbReference>
<keyword evidence="2" id="KW-1185">Reference proteome</keyword>
<dbReference type="Pfam" id="PF10098">
    <property type="entry name" value="DUF2336"/>
    <property type="match status" value="1"/>
</dbReference>
<dbReference type="EMBL" id="CP118166">
    <property type="protein sequence ID" value="WDI32242.1"/>
    <property type="molecule type" value="Genomic_DNA"/>
</dbReference>
<organism evidence="1 2">
    <name type="scientific">Hyphococcus flavus</name>
    <dbReference type="NCBI Taxonomy" id="1866326"/>
    <lineage>
        <taxon>Bacteria</taxon>
        <taxon>Pseudomonadati</taxon>
        <taxon>Pseudomonadota</taxon>
        <taxon>Alphaproteobacteria</taxon>
        <taxon>Parvularculales</taxon>
        <taxon>Parvularculaceae</taxon>
        <taxon>Hyphococcus</taxon>
    </lineage>
</organism>
<proteinExistence type="predicted"/>
<evidence type="ECO:0000313" key="1">
    <source>
        <dbReference type="EMBL" id="WDI32242.1"/>
    </source>
</evidence>
<protein>
    <submittedName>
        <fullName evidence="1">DUF2336 domain-containing protein</fullName>
    </submittedName>
</protein>
<evidence type="ECO:0000313" key="2">
    <source>
        <dbReference type="Proteomes" id="UP001214043"/>
    </source>
</evidence>
<dbReference type="KEGG" id="hfl:PUV54_03420"/>
<gene>
    <name evidence="1" type="ORF">PUV54_03420</name>
</gene>
<accession>A0AAE9ZGP1</accession>
<dbReference type="AlphaFoldDB" id="A0AAE9ZGP1"/>
<reference evidence="1" key="1">
    <citation type="submission" date="2023-02" db="EMBL/GenBank/DDBJ databases">
        <title>Genome sequence of Hyphococcus flavus.</title>
        <authorList>
            <person name="Rong J.-C."/>
            <person name="Zhao Q."/>
            <person name="Yi M."/>
            <person name="Wu J.-Y."/>
        </authorList>
    </citation>
    <scope>NUCLEOTIDE SEQUENCE</scope>
    <source>
        <strain evidence="1">MCCC 1K03223</strain>
    </source>
</reference>
<name>A0AAE9ZGP1_9PROT</name>
<dbReference type="Proteomes" id="UP001214043">
    <property type="component" value="Chromosome"/>
</dbReference>
<dbReference type="RefSeq" id="WP_274494160.1">
    <property type="nucleotide sequence ID" value="NZ_CP118166.1"/>
</dbReference>
<sequence length="402" mass="44720">MTDFDAVEDARPGSSDVGALLTPLSASGPSVRTLLVRKLNDIVVLPAGRISSNERALVADILLQVLDKVEPELRAEVARRVARVAESPPALVRMLLLDEPAVAEKIITTADSLPEALLIEAAHEGAMAHRMMIARRIDLSTSVADACIAYEEMDVCKLVLKREECLLSPAAVNKLVALSAVNKELQTHLLRRRELEPAHGFIMFWWVDGERRRRILNRFAMDRSTVQDALSDLYPRVFRGGDNDMVVKEILILAERRHRPRGVNGEPVSMDIVKRTLSAACKYPSQEVIDAIAMIGGVSRDLSGRIVRDNGGEPMAVLCKSLGVPREEFYDFFAKAADDDAAKQKAEALLAIFDSMARDFARAVLRYWDWESNPRIAHITRLMTKVQDEIGITNLDELQSFQ</sequence>